<accession>A0A1W1DBD7</accession>
<dbReference type="InterPro" id="IPR012338">
    <property type="entry name" value="Beta-lactam/transpept-like"/>
</dbReference>
<dbReference type="GO" id="GO:0016757">
    <property type="term" value="F:glycosyltransferase activity"/>
    <property type="evidence" value="ECO:0007669"/>
    <property type="project" value="UniProtKB-KW"/>
</dbReference>
<feature type="domain" description="Penicillin-binding protein dimerisation" evidence="5">
    <location>
        <begin position="72"/>
        <end position="261"/>
    </location>
</feature>
<keyword evidence="3" id="KW-0812">Transmembrane</keyword>
<feature type="domain" description="Penicillin-binding protein transpeptidase" evidence="4">
    <location>
        <begin position="311"/>
        <end position="619"/>
    </location>
</feature>
<organism evidence="6">
    <name type="scientific">hydrothermal vent metagenome</name>
    <dbReference type="NCBI Taxonomy" id="652676"/>
    <lineage>
        <taxon>unclassified sequences</taxon>
        <taxon>metagenomes</taxon>
        <taxon>ecological metagenomes</taxon>
    </lineage>
</organism>
<feature type="transmembrane region" description="Helical" evidence="3">
    <location>
        <begin position="21"/>
        <end position="41"/>
    </location>
</feature>
<comment type="subcellular location">
    <subcellularLocation>
        <location evidence="1">Membrane</location>
    </subcellularLocation>
</comment>
<gene>
    <name evidence="6" type="ORF">MNB_SUP05-10-1057</name>
</gene>
<dbReference type="Pfam" id="PF00905">
    <property type="entry name" value="Transpeptidase"/>
    <property type="match status" value="1"/>
</dbReference>
<dbReference type="Pfam" id="PF03717">
    <property type="entry name" value="PBP_dimer"/>
    <property type="match status" value="1"/>
</dbReference>
<dbReference type="GO" id="GO:0071555">
    <property type="term" value="P:cell wall organization"/>
    <property type="evidence" value="ECO:0007669"/>
    <property type="project" value="TreeGrafter"/>
</dbReference>
<dbReference type="Gene3D" id="3.30.450.330">
    <property type="match status" value="1"/>
</dbReference>
<evidence type="ECO:0000313" key="6">
    <source>
        <dbReference type="EMBL" id="SFV77918.1"/>
    </source>
</evidence>
<dbReference type="InterPro" id="IPR050515">
    <property type="entry name" value="Beta-lactam/transpept"/>
</dbReference>
<dbReference type="GO" id="GO:0005886">
    <property type="term" value="C:plasma membrane"/>
    <property type="evidence" value="ECO:0007669"/>
    <property type="project" value="TreeGrafter"/>
</dbReference>
<evidence type="ECO:0000259" key="4">
    <source>
        <dbReference type="Pfam" id="PF00905"/>
    </source>
</evidence>
<dbReference type="PANTHER" id="PTHR30627">
    <property type="entry name" value="PEPTIDOGLYCAN D,D-TRANSPEPTIDASE"/>
    <property type="match status" value="1"/>
</dbReference>
<dbReference type="GO" id="GO:0008658">
    <property type="term" value="F:penicillin binding"/>
    <property type="evidence" value="ECO:0007669"/>
    <property type="project" value="InterPro"/>
</dbReference>
<dbReference type="PANTHER" id="PTHR30627:SF1">
    <property type="entry name" value="PEPTIDOGLYCAN D,D-TRANSPEPTIDASE FTSI"/>
    <property type="match status" value="1"/>
</dbReference>
<name>A0A1W1DBD7_9ZZZZ</name>
<dbReference type="Gene3D" id="3.40.710.10">
    <property type="entry name" value="DD-peptidase/beta-lactamase superfamily"/>
    <property type="match status" value="1"/>
</dbReference>
<evidence type="ECO:0000259" key="5">
    <source>
        <dbReference type="Pfam" id="PF03717"/>
    </source>
</evidence>
<keyword evidence="3" id="KW-1133">Transmembrane helix</keyword>
<keyword evidence="6" id="KW-0132">Cell division</keyword>
<dbReference type="InterPro" id="IPR036138">
    <property type="entry name" value="PBP_dimer_sf"/>
</dbReference>
<dbReference type="InterPro" id="IPR005311">
    <property type="entry name" value="PBP_dimer"/>
</dbReference>
<dbReference type="EC" id="2.4.1.129" evidence="6"/>
<dbReference type="InterPro" id="IPR001460">
    <property type="entry name" value="PCN-bd_Tpept"/>
</dbReference>
<keyword evidence="6" id="KW-0328">Glycosyltransferase</keyword>
<evidence type="ECO:0000256" key="1">
    <source>
        <dbReference type="ARBA" id="ARBA00004370"/>
    </source>
</evidence>
<dbReference type="AlphaFoldDB" id="A0A1W1DBD7"/>
<keyword evidence="2 3" id="KW-0472">Membrane</keyword>
<evidence type="ECO:0000256" key="3">
    <source>
        <dbReference type="SAM" id="Phobius"/>
    </source>
</evidence>
<evidence type="ECO:0000256" key="2">
    <source>
        <dbReference type="ARBA" id="ARBA00023136"/>
    </source>
</evidence>
<proteinExistence type="predicted"/>
<protein>
    <submittedName>
        <fullName evidence="6">Cell division protein FtsI [Peptidoglycan synthetase]</fullName>
        <ecNumber evidence="6">2.4.1.129</ecNumber>
    </submittedName>
</protein>
<dbReference type="SUPFAM" id="SSF56601">
    <property type="entry name" value="beta-lactamase/transpeptidase-like"/>
    <property type="match status" value="1"/>
</dbReference>
<dbReference type="Gene3D" id="3.90.1310.10">
    <property type="entry name" value="Penicillin-binding protein 2a (Domain 2)"/>
    <property type="match status" value="1"/>
</dbReference>
<keyword evidence="6" id="KW-0808">Transferase</keyword>
<dbReference type="SUPFAM" id="SSF56519">
    <property type="entry name" value="Penicillin binding protein dimerisation domain"/>
    <property type="match status" value="1"/>
</dbReference>
<dbReference type="EMBL" id="FPHQ01000250">
    <property type="protein sequence ID" value="SFV77918.1"/>
    <property type="molecule type" value="Genomic_DNA"/>
</dbReference>
<dbReference type="GO" id="GO:0051301">
    <property type="term" value="P:cell division"/>
    <property type="evidence" value="ECO:0007669"/>
    <property type="project" value="UniProtKB-KW"/>
</dbReference>
<reference evidence="6" key="1">
    <citation type="submission" date="2016-10" db="EMBL/GenBank/DDBJ databases">
        <authorList>
            <person name="de Groot N.N."/>
        </authorList>
    </citation>
    <scope>NUCLEOTIDE SEQUENCE</scope>
</reference>
<keyword evidence="6" id="KW-0131">Cell cycle</keyword>
<sequence length="635" mass="71193">MINKQPRKLSKALTSSRVQNYWYRQGAIKYFFVLFLLGFSFRIVTINQLNAGDISLQDKGNKQASKIFDGNEARRGDILDRHGDVLASNLILKRVNLDSTLVQTAFIPKLSEALMMPEEELRIAINKKLSKRAGRKNLIIKKNLRLTDPVLSNITKLKKLKIQICKTKLVKNKLNLLDKALVFTKLKEVKTTYQTVEFCRKESIKGVAFEADTRRYYPKSASLAPLLGRVNHDKIGESGIEREYESMLAGQDGTSQLSLDQDSQGSYFNPSVVSPLKHGQDIELTIDANIQFHAYDAIKKSVEHHEADSGSAIILAPNGEILAMVNYPAADPNDKTTYNAQNYRNRVLLDKVEPGSTMKPFTMLLALDQNKITATDDELIDVTKRIGNLQSDTKARKYGDSITVKKILEKSHNLGTVNVSERLSKKDMYNTWNKLGFGQPLGLMPSIENLGSLRHFDSWALSDKRALSYGHGPMETNLAQLARAYLVFANQGAIPHLKLIKNTYSSKEMTQVFNHKSIKKIAKILDSVASKDGSGYRAVIKGYDVAGKTGTAEKIINGKYNKKGINRTFFTGFVPVEKPKYIMAILLDHPKKCYNYYYPDKLNKCGGSNSAAMIFKDAMENILTSDQSIKLLAKN</sequence>